<gene>
    <name evidence="3" type="ORF">COW36_21980</name>
</gene>
<dbReference type="Proteomes" id="UP000231019">
    <property type="component" value="Unassembled WGS sequence"/>
</dbReference>
<dbReference type="InterPro" id="IPR005653">
    <property type="entry name" value="OstA-like_N"/>
</dbReference>
<dbReference type="EMBL" id="PFFQ01000061">
    <property type="protein sequence ID" value="PIW14288.1"/>
    <property type="molecule type" value="Genomic_DNA"/>
</dbReference>
<proteinExistence type="predicted"/>
<name>A0A2M7FY76_9BACT</name>
<protein>
    <recommendedName>
        <fullName evidence="2">Organic solvent tolerance-like N-terminal domain-containing protein</fullName>
    </recommendedName>
</protein>
<reference evidence="3 4" key="1">
    <citation type="submission" date="2017-09" db="EMBL/GenBank/DDBJ databases">
        <title>Depth-based differentiation of microbial function through sediment-hosted aquifers and enrichment of novel symbionts in the deep terrestrial subsurface.</title>
        <authorList>
            <person name="Probst A.J."/>
            <person name="Ladd B."/>
            <person name="Jarett J.K."/>
            <person name="Geller-Mcgrath D.E."/>
            <person name="Sieber C.M."/>
            <person name="Emerson J.B."/>
            <person name="Anantharaman K."/>
            <person name="Thomas B.C."/>
            <person name="Malmstrom R."/>
            <person name="Stieglmeier M."/>
            <person name="Klingl A."/>
            <person name="Woyke T."/>
            <person name="Ryan C.M."/>
            <person name="Banfield J.F."/>
        </authorList>
    </citation>
    <scope>NUCLEOTIDE SEQUENCE [LARGE SCALE GENOMIC DNA]</scope>
    <source>
        <strain evidence="3">CG17_big_fil_post_rev_8_21_14_2_50_48_46</strain>
    </source>
</reference>
<evidence type="ECO:0000313" key="3">
    <source>
        <dbReference type="EMBL" id="PIW14288.1"/>
    </source>
</evidence>
<dbReference type="AlphaFoldDB" id="A0A2M7FY76"/>
<keyword evidence="1" id="KW-0732">Signal</keyword>
<accession>A0A2M7FY76</accession>
<dbReference type="Gene3D" id="2.60.450.10">
    <property type="entry name" value="Lipopolysaccharide (LPS) transport protein A like domain"/>
    <property type="match status" value="1"/>
</dbReference>
<feature type="domain" description="Organic solvent tolerance-like N-terminal" evidence="2">
    <location>
        <begin position="34"/>
        <end position="119"/>
    </location>
</feature>
<dbReference type="Pfam" id="PF03968">
    <property type="entry name" value="LptD_N"/>
    <property type="match status" value="1"/>
</dbReference>
<evidence type="ECO:0000259" key="2">
    <source>
        <dbReference type="Pfam" id="PF03968"/>
    </source>
</evidence>
<evidence type="ECO:0000256" key="1">
    <source>
        <dbReference type="SAM" id="SignalP"/>
    </source>
</evidence>
<comment type="caution">
    <text evidence="3">The sequence shown here is derived from an EMBL/GenBank/DDBJ whole genome shotgun (WGS) entry which is preliminary data.</text>
</comment>
<sequence length="132" mass="14795">MKLKLGIGAIFCLLCFTFSSDLSPVLATPKRAIEILADEVEMELDSGLTRFHRNVRITLNQYRIQCQTATVKLDPKTRQLQEITMSGSVIIQGNDGLIRGKKVIFSARTNKLKLEGAVYTRIQVELPAEFNP</sequence>
<feature type="chain" id="PRO_5014999360" description="Organic solvent tolerance-like N-terminal domain-containing protein" evidence="1">
    <location>
        <begin position="28"/>
        <end position="132"/>
    </location>
</feature>
<evidence type="ECO:0000313" key="4">
    <source>
        <dbReference type="Proteomes" id="UP000231019"/>
    </source>
</evidence>
<organism evidence="3 4">
    <name type="scientific">bacterium (Candidatus Blackallbacteria) CG17_big_fil_post_rev_8_21_14_2_50_48_46</name>
    <dbReference type="NCBI Taxonomy" id="2014261"/>
    <lineage>
        <taxon>Bacteria</taxon>
        <taxon>Candidatus Blackallbacteria</taxon>
    </lineage>
</organism>
<feature type="signal peptide" evidence="1">
    <location>
        <begin position="1"/>
        <end position="27"/>
    </location>
</feature>